<evidence type="ECO:0000313" key="2">
    <source>
        <dbReference type="EMBL" id="MFG3193360.1"/>
    </source>
</evidence>
<organism evidence="2 3">
    <name type="scientific">Streptomyces omiyaensis</name>
    <dbReference type="NCBI Taxonomy" id="68247"/>
    <lineage>
        <taxon>Bacteria</taxon>
        <taxon>Bacillati</taxon>
        <taxon>Actinomycetota</taxon>
        <taxon>Actinomycetes</taxon>
        <taxon>Kitasatosporales</taxon>
        <taxon>Streptomycetaceae</taxon>
        <taxon>Streptomyces</taxon>
    </lineage>
</organism>
<dbReference type="InterPro" id="IPR024473">
    <property type="entry name" value="Transposases_IS4_N"/>
</dbReference>
<feature type="domain" description="Transposase IS4 N-terminal" evidence="1">
    <location>
        <begin position="2"/>
        <end position="47"/>
    </location>
</feature>
<dbReference type="RefSeq" id="WP_308436921.1">
    <property type="nucleotide sequence ID" value="NZ_BMVV01000056.1"/>
</dbReference>
<proteinExistence type="predicted"/>
<accession>A0ABW7C0S0</accession>
<sequence length="58" mass="6462">MGALSRVFTAELVDGVMAKHDRIERRHRLLSARRVVCFVLAPCLCQDGTEDADESMGE</sequence>
<evidence type="ECO:0000259" key="1">
    <source>
        <dbReference type="Pfam" id="PF13006"/>
    </source>
</evidence>
<name>A0ABW7C0S0_9ACTN</name>
<protein>
    <submittedName>
        <fullName evidence="2">Transposase domain-containing protein</fullName>
    </submittedName>
</protein>
<reference evidence="2 3" key="1">
    <citation type="submission" date="2024-10" db="EMBL/GenBank/DDBJ databases">
        <title>The Natural Products Discovery Center: Release of the First 8490 Sequenced Strains for Exploring Actinobacteria Biosynthetic Diversity.</title>
        <authorList>
            <person name="Kalkreuter E."/>
            <person name="Kautsar S.A."/>
            <person name="Yang D."/>
            <person name="Bader C.D."/>
            <person name="Teijaro C.N."/>
            <person name="Fluegel L."/>
            <person name="Davis C.M."/>
            <person name="Simpson J.R."/>
            <person name="Lauterbach L."/>
            <person name="Steele A.D."/>
            <person name="Gui C."/>
            <person name="Meng S."/>
            <person name="Li G."/>
            <person name="Viehrig K."/>
            <person name="Ye F."/>
            <person name="Su P."/>
            <person name="Kiefer A.F."/>
            <person name="Nichols A."/>
            <person name="Cepeda A.J."/>
            <person name="Yan W."/>
            <person name="Fan B."/>
            <person name="Jiang Y."/>
            <person name="Adhikari A."/>
            <person name="Zheng C.-J."/>
            <person name="Schuster L."/>
            <person name="Cowan T.M."/>
            <person name="Smanski M.J."/>
            <person name="Chevrette M.G."/>
            <person name="De Carvalho L.P.S."/>
            <person name="Shen B."/>
        </authorList>
    </citation>
    <scope>NUCLEOTIDE SEQUENCE [LARGE SCALE GENOMIC DNA]</scope>
    <source>
        <strain evidence="2 3">NPDC048229</strain>
    </source>
</reference>
<gene>
    <name evidence="2" type="ORF">ACGFYS_31020</name>
</gene>
<comment type="caution">
    <text evidence="2">The sequence shown here is derived from an EMBL/GenBank/DDBJ whole genome shotgun (WGS) entry which is preliminary data.</text>
</comment>
<dbReference type="EMBL" id="JBICZW010000029">
    <property type="protein sequence ID" value="MFG3193360.1"/>
    <property type="molecule type" value="Genomic_DNA"/>
</dbReference>
<dbReference type="Pfam" id="PF13006">
    <property type="entry name" value="Nterm_IS4"/>
    <property type="match status" value="1"/>
</dbReference>
<dbReference type="Proteomes" id="UP001604282">
    <property type="component" value="Unassembled WGS sequence"/>
</dbReference>
<evidence type="ECO:0000313" key="3">
    <source>
        <dbReference type="Proteomes" id="UP001604282"/>
    </source>
</evidence>
<keyword evidence="3" id="KW-1185">Reference proteome</keyword>